<comment type="caution">
    <text evidence="1">The sequence shown here is derived from an EMBL/GenBank/DDBJ whole genome shotgun (WGS) entry which is preliminary data.</text>
</comment>
<evidence type="ECO:0000313" key="2">
    <source>
        <dbReference type="Proteomes" id="UP000053681"/>
    </source>
</evidence>
<reference evidence="1 2" key="1">
    <citation type="submission" date="2015-11" db="EMBL/GenBank/DDBJ databases">
        <title>Bacillus caseinolyticus sp nov.</title>
        <authorList>
            <person name="Dastager S.G."/>
            <person name="Mawlankar R."/>
        </authorList>
    </citation>
    <scope>NUCLEOTIDE SEQUENCE [LARGE SCALE GENOMIC DNA]</scope>
    <source>
        <strain evidence="1 2">SGD-V-76</strain>
    </source>
</reference>
<protein>
    <recommendedName>
        <fullName evidence="3">HEAT repeat domain-containing protein</fullName>
    </recommendedName>
</protein>
<keyword evidence="2" id="KW-1185">Reference proteome</keyword>
<name>A0A0V8JJV6_9BACI</name>
<dbReference type="InterPro" id="IPR016024">
    <property type="entry name" value="ARM-type_fold"/>
</dbReference>
<sequence length="326" mass="38917">MYLVIKKARVNCKREEVENYKESIQESFIQYMYLQDENLKITPKNDVQRTAVEELLLALVKVVNGEEILHFIQRYAERELSALYRKQLRHRRWSVRMNTLYAIEGLHMVNLLDDVRKVMEKKQITVAEESQILKILVRFHDPHYEQYLFNEHYKRSEFTYRSLLSMMNDEQFEKFIVRFNEHMEEVQLATIDIIGINRNLEQLPFLEKQLHSTSDETRIRSLKALNELSYVSDTSRLLRHIKSDLWEERMMAAKLLSKAQGEEAIMWLEVLLNDRHFLVRSNAARSITQLPNGYERLRRISNTTTDLFARDMANEWLEKGGELDAQ</sequence>
<evidence type="ECO:0000313" key="1">
    <source>
        <dbReference type="EMBL" id="KSU87362.1"/>
    </source>
</evidence>
<dbReference type="InterPro" id="IPR011989">
    <property type="entry name" value="ARM-like"/>
</dbReference>
<dbReference type="Proteomes" id="UP000053681">
    <property type="component" value="Unassembled WGS sequence"/>
</dbReference>
<accession>A0A0V8JJV6</accession>
<dbReference type="Gene3D" id="1.25.10.10">
    <property type="entry name" value="Leucine-rich Repeat Variant"/>
    <property type="match status" value="1"/>
</dbReference>
<dbReference type="SUPFAM" id="SSF48371">
    <property type="entry name" value="ARM repeat"/>
    <property type="match status" value="1"/>
</dbReference>
<proteinExistence type="predicted"/>
<gene>
    <name evidence="1" type="ORF">AS180_13600</name>
</gene>
<organism evidence="1 2">
    <name type="scientific">Priestia veravalensis</name>
    <dbReference type="NCBI Taxonomy" id="1414648"/>
    <lineage>
        <taxon>Bacteria</taxon>
        <taxon>Bacillati</taxon>
        <taxon>Bacillota</taxon>
        <taxon>Bacilli</taxon>
        <taxon>Bacillales</taxon>
        <taxon>Bacillaceae</taxon>
        <taxon>Priestia</taxon>
    </lineage>
</organism>
<dbReference type="EMBL" id="LNQP01000046">
    <property type="protein sequence ID" value="KSU87362.1"/>
    <property type="molecule type" value="Genomic_DNA"/>
</dbReference>
<dbReference type="AlphaFoldDB" id="A0A0V8JJV6"/>
<evidence type="ECO:0008006" key="3">
    <source>
        <dbReference type="Google" id="ProtNLM"/>
    </source>
</evidence>